<gene>
    <name evidence="3" type="ordered locus">Phep_3307</name>
</gene>
<dbReference type="InterPro" id="IPR011990">
    <property type="entry name" value="TPR-like_helical_dom_sf"/>
</dbReference>
<dbReference type="OrthoDB" id="9771112at2"/>
<organism evidence="3 4">
    <name type="scientific">Pedobacter heparinus (strain ATCC 13125 / DSM 2366 / CIP 104194 / JCM 7457 / NBRC 12017 / NCIMB 9290 / NRRL B-14731 / HIM 762-3)</name>
    <dbReference type="NCBI Taxonomy" id="485917"/>
    <lineage>
        <taxon>Bacteria</taxon>
        <taxon>Pseudomonadati</taxon>
        <taxon>Bacteroidota</taxon>
        <taxon>Sphingobacteriia</taxon>
        <taxon>Sphingobacteriales</taxon>
        <taxon>Sphingobacteriaceae</taxon>
        <taxon>Pedobacter</taxon>
    </lineage>
</organism>
<dbReference type="HOGENOM" id="CLU_002404_2_0_10"/>
<keyword evidence="1" id="KW-0812">Transmembrane</keyword>
<dbReference type="PANTHER" id="PTHR10098:SF108">
    <property type="entry name" value="TETRATRICOPEPTIDE REPEAT PROTEIN 28"/>
    <property type="match status" value="1"/>
</dbReference>
<feature type="transmembrane region" description="Helical" evidence="1">
    <location>
        <begin position="881"/>
        <end position="899"/>
    </location>
</feature>
<dbReference type="SMART" id="SM00028">
    <property type="entry name" value="TPR"/>
    <property type="match status" value="5"/>
</dbReference>
<dbReference type="Proteomes" id="UP000000852">
    <property type="component" value="Chromosome"/>
</dbReference>
<dbReference type="RefSeq" id="WP_015809110.1">
    <property type="nucleotide sequence ID" value="NC_013061.1"/>
</dbReference>
<evidence type="ECO:0000256" key="1">
    <source>
        <dbReference type="SAM" id="Phobius"/>
    </source>
</evidence>
<protein>
    <submittedName>
        <fullName evidence="3">Tetratricopeptide domain protein</fullName>
    </submittedName>
</protein>
<sequence length="909" mass="103954">MRIAKSWFCTLLIYLAFFGFVVAQPAENIPQYLRKTLDSLKTKDNLSEWIYTRIDYCYHNPSQSLPFLMRTERDSWRKPQYTPEKEAWLMLLSNLGYNQMYSGNILQSISYYELAYNYYINHKLNVEGIAEYVLKPWANNCTRLGDYEKALFIQQKTLDYANKERNDSLAVAVYNNMAISYRSLGDFKNAEDCILLGKKKAGYTAVELILLDNTLADIYNDKEELELAEKVIGKNIARQESRKQDFETAYWLMSSYITAGNIQFRKNNFSLAWKYYKLALSINDQYYKGNRLREKAYTYTQMGKIKLEQKQAAEAIHYFNQTLSSFGLIDNSLQIPLKKIFGDNRLVDVFYQKSLALNLLGKEKEALENIRLALLAADKIRFELADVKTKQRFQAETKQMAEKAIAIAFDLLQKTKQHNYAVAIVDIIEQAKARTLLDDIRRSQQQLTLSTNDTLFQQKAKLEQAIAYNERELLQSKGDIKEAEQRYAVLKFKLEALEKDLTKRYPSMIINKDSPGFGRTAEPLSQLPAHAHFIAFFLGTQNLYVVEIYGNRVKHIKQVRAAPAIKKTIFNFVSTYYHSGPSAMMNQPEAFFLASNQIYRALLGDLKFNKNDKLIIIPDEIIGYLSFDGLITDKNYEPSIANWPYLIRSQSLSYAFSIQTWINQAAKKTIQTPNFSGLFITHQNKNKQFIPAVAKEAEAIEKIIGGSFMKDKEAGVKDFFNAFDKANVLHISTHAYLSGLQKEPTLSFNDNEVFLFELSARKTAPDLIVLSACRTADGIMNASEGIISLSRGFAAIGTGGTIAGLWNVNDKAASEITATCYSNMLQGQEISTALHHAKLSWLQNKERQAQEYLPYYWDPLIYMGYDKKVTLKPAQSMLQTYGLPATLLLAAASGIYHLLKIRKKTKRLV</sequence>
<dbReference type="InterPro" id="IPR019734">
    <property type="entry name" value="TPR_rpt"/>
</dbReference>
<evidence type="ECO:0000313" key="3">
    <source>
        <dbReference type="EMBL" id="ACU05501.1"/>
    </source>
</evidence>
<dbReference type="AlphaFoldDB" id="C6Y458"/>
<reference evidence="3 4" key="1">
    <citation type="journal article" date="2009" name="Stand. Genomic Sci.">
        <title>Complete genome sequence of Pedobacter heparinus type strain (HIM 762-3).</title>
        <authorList>
            <person name="Han C."/>
            <person name="Spring S."/>
            <person name="Lapidus A."/>
            <person name="Del Rio T.G."/>
            <person name="Tice H."/>
            <person name="Copeland A."/>
            <person name="Cheng J.F."/>
            <person name="Lucas S."/>
            <person name="Chen F."/>
            <person name="Nolan M."/>
            <person name="Bruce D."/>
            <person name="Goodwin L."/>
            <person name="Pitluck S."/>
            <person name="Ivanova N."/>
            <person name="Mavromatis K."/>
            <person name="Mikhailova N."/>
            <person name="Pati A."/>
            <person name="Chen A."/>
            <person name="Palaniappan K."/>
            <person name="Land M."/>
            <person name="Hauser L."/>
            <person name="Chang Y.J."/>
            <person name="Jeffries C.C."/>
            <person name="Saunders E."/>
            <person name="Chertkov O."/>
            <person name="Brettin T."/>
            <person name="Goker M."/>
            <person name="Rohde M."/>
            <person name="Bristow J."/>
            <person name="Eisen J.A."/>
            <person name="Markowitz V."/>
            <person name="Hugenholtz P."/>
            <person name="Kyrpides N.C."/>
            <person name="Klenk H.P."/>
            <person name="Detter J.C."/>
        </authorList>
    </citation>
    <scope>NUCLEOTIDE SEQUENCE [LARGE SCALE GENOMIC DNA]</scope>
    <source>
        <strain evidence="4">ATCC 13125 / DSM 2366 / CIP 104194 / JCM 7457 / NBRC 12017 / NCIMB 9290 / NRRL B-14731 / HIM 762-3</strain>
    </source>
</reference>
<feature type="domain" description="CHAT" evidence="2">
    <location>
        <begin position="595"/>
        <end position="864"/>
    </location>
</feature>
<keyword evidence="4" id="KW-1185">Reference proteome</keyword>
<dbReference type="eggNOG" id="COG4995">
    <property type="taxonomic scope" value="Bacteria"/>
</dbReference>
<evidence type="ECO:0000259" key="2">
    <source>
        <dbReference type="Pfam" id="PF12770"/>
    </source>
</evidence>
<dbReference type="STRING" id="485917.Phep_3307"/>
<dbReference type="EMBL" id="CP001681">
    <property type="protein sequence ID" value="ACU05501.1"/>
    <property type="molecule type" value="Genomic_DNA"/>
</dbReference>
<dbReference type="eggNOG" id="COG0457">
    <property type="taxonomic scope" value="Bacteria"/>
</dbReference>
<name>C6Y458_PEDHD</name>
<evidence type="ECO:0000313" key="4">
    <source>
        <dbReference type="Proteomes" id="UP000000852"/>
    </source>
</evidence>
<dbReference type="Pfam" id="PF12770">
    <property type="entry name" value="CHAT"/>
    <property type="match status" value="1"/>
</dbReference>
<dbReference type="KEGG" id="phe:Phep_3307"/>
<accession>C6Y458</accession>
<keyword evidence="1" id="KW-0472">Membrane</keyword>
<keyword evidence="1" id="KW-1133">Transmembrane helix</keyword>
<dbReference type="Gene3D" id="1.25.40.10">
    <property type="entry name" value="Tetratricopeptide repeat domain"/>
    <property type="match status" value="2"/>
</dbReference>
<proteinExistence type="predicted"/>
<dbReference type="SUPFAM" id="SSF48452">
    <property type="entry name" value="TPR-like"/>
    <property type="match status" value="2"/>
</dbReference>
<dbReference type="InterPro" id="IPR024983">
    <property type="entry name" value="CHAT_dom"/>
</dbReference>
<dbReference type="PANTHER" id="PTHR10098">
    <property type="entry name" value="RAPSYN-RELATED"/>
    <property type="match status" value="1"/>
</dbReference>